<evidence type="ECO:0000259" key="13">
    <source>
        <dbReference type="Pfam" id="PF06974"/>
    </source>
</evidence>
<evidence type="ECO:0000256" key="10">
    <source>
        <dbReference type="ARBA" id="ARBA00048109"/>
    </source>
</evidence>
<evidence type="ECO:0000256" key="7">
    <source>
        <dbReference type="ARBA" id="ARBA00022798"/>
    </source>
</evidence>
<comment type="caution">
    <text evidence="14">The sequence shown here is derived from an EMBL/GenBank/DDBJ whole genome shotgun (WGS) entry which is preliminary data.</text>
</comment>
<dbReference type="GO" id="GO:0005886">
    <property type="term" value="C:plasma membrane"/>
    <property type="evidence" value="ECO:0007669"/>
    <property type="project" value="TreeGrafter"/>
</dbReference>
<dbReference type="InterPro" id="IPR009721">
    <property type="entry name" value="O-acyltransferase_WSD1_C"/>
</dbReference>
<dbReference type="RefSeq" id="WP_137812884.1">
    <property type="nucleotide sequence ID" value="NZ_BJFL01000004.1"/>
</dbReference>
<dbReference type="Proteomes" id="UP000298860">
    <property type="component" value="Unassembled WGS sequence"/>
</dbReference>
<evidence type="ECO:0000256" key="3">
    <source>
        <dbReference type="ARBA" id="ARBA00009587"/>
    </source>
</evidence>
<evidence type="ECO:0000256" key="2">
    <source>
        <dbReference type="ARBA" id="ARBA00005189"/>
    </source>
</evidence>
<dbReference type="AlphaFoldDB" id="A0A4D4J535"/>
<dbReference type="PANTHER" id="PTHR31650:SF1">
    <property type="entry name" value="WAX ESTER SYNTHASE_DIACYLGLYCEROL ACYLTRANSFERASE 4-RELATED"/>
    <property type="match status" value="1"/>
</dbReference>
<keyword evidence="8 11" id="KW-0443">Lipid metabolism</keyword>
<dbReference type="OrthoDB" id="9810950at2"/>
<dbReference type="Pfam" id="PF06974">
    <property type="entry name" value="WS_DGAT_C"/>
    <property type="match status" value="1"/>
</dbReference>
<dbReference type="PANTHER" id="PTHR31650">
    <property type="entry name" value="O-ACYLTRANSFERASE (WSD1-LIKE) FAMILY PROTEIN"/>
    <property type="match status" value="1"/>
</dbReference>
<feature type="domain" description="O-acyltransferase WSD1-like N-terminal" evidence="12">
    <location>
        <begin position="6"/>
        <end position="265"/>
    </location>
</feature>
<feature type="domain" description="O-acyltransferase WSD1 C-terminal" evidence="13">
    <location>
        <begin position="308"/>
        <end position="453"/>
    </location>
</feature>
<dbReference type="Gene3D" id="3.30.559.10">
    <property type="entry name" value="Chloramphenicol acetyltransferase-like domain"/>
    <property type="match status" value="1"/>
</dbReference>
<dbReference type="InterPro" id="IPR045034">
    <property type="entry name" value="O-acyltransferase_WSD1-like"/>
</dbReference>
<sequence>MTTEQLGALDVAFLCLEDTIPMHMGAVVTFRSSQPVHPARLTQLLGERAERMPRLRRHIRTSWTRPGAAFWSDDPDFRIDDHVRAHHLHRGDGEQQLTDLVAELMAEPLDLTAPPWQLHVITGLGGGRFAVLVKLHHALCDGAGAIGLGMGLLDGFDPPVPPVDAPEPPESSPLLTALRSAREVFGLPNRVLGTVLDAAAGLPGAVRQAGDALGIASSVLRSARSAPAMPLAAVSGPGRQVELLRIDLADVQRIRRSHGGTVNDVLLAVMAGALRHWLIGRGHFVDDLTLRALIPVSTRLRGGDGSAGNQLSGYLCDLPVGEPDPVARLRAIRAEMDRNKATGTRRGPGAIPVLADALPAALHRLVTPLVGRCAPLFFDTMITNVPLPAIPLHLDGAELQELYPLAPLAPDHALGIALSRYRDAVHVGLHACRAALPDLERLGEAVTRALTDLQELPEDQAAAR</sequence>
<evidence type="ECO:0000256" key="1">
    <source>
        <dbReference type="ARBA" id="ARBA00004771"/>
    </source>
</evidence>
<dbReference type="InterPro" id="IPR023213">
    <property type="entry name" value="CAT-like_dom_sf"/>
</dbReference>
<dbReference type="GO" id="GO:0071731">
    <property type="term" value="P:response to nitric oxide"/>
    <property type="evidence" value="ECO:0007669"/>
    <property type="project" value="TreeGrafter"/>
</dbReference>
<gene>
    <name evidence="14" type="ORF">GTS_13520</name>
</gene>
<keyword evidence="6 11" id="KW-0808">Transferase</keyword>
<dbReference type="InterPro" id="IPR014292">
    <property type="entry name" value="Acyl_transf_WS/DGAT"/>
</dbReference>
<dbReference type="GO" id="GO:0006071">
    <property type="term" value="P:glycerol metabolic process"/>
    <property type="evidence" value="ECO:0007669"/>
    <property type="project" value="UniProtKB-KW"/>
</dbReference>
<keyword evidence="5 11" id="KW-0444">Lipid biosynthesis</keyword>
<dbReference type="EC" id="2.3.1.20" evidence="4 11"/>
<keyword evidence="15" id="KW-1185">Reference proteome</keyword>
<evidence type="ECO:0000259" key="12">
    <source>
        <dbReference type="Pfam" id="PF03007"/>
    </source>
</evidence>
<organism evidence="14 15">
    <name type="scientific">Gandjariella thermophila</name>
    <dbReference type="NCBI Taxonomy" id="1931992"/>
    <lineage>
        <taxon>Bacteria</taxon>
        <taxon>Bacillati</taxon>
        <taxon>Actinomycetota</taxon>
        <taxon>Actinomycetes</taxon>
        <taxon>Pseudonocardiales</taxon>
        <taxon>Pseudonocardiaceae</taxon>
        <taxon>Gandjariella</taxon>
    </lineage>
</organism>
<protein>
    <recommendedName>
        <fullName evidence="4 11">Diacylglycerol O-acyltransferase</fullName>
        <ecNumber evidence="4 11">2.3.1.20</ecNumber>
    </recommendedName>
</protein>
<dbReference type="GO" id="GO:0004144">
    <property type="term" value="F:diacylglycerol O-acyltransferase activity"/>
    <property type="evidence" value="ECO:0007669"/>
    <property type="project" value="UniProtKB-EC"/>
</dbReference>
<accession>A0A4D4J535</accession>
<dbReference type="Pfam" id="PF03007">
    <property type="entry name" value="WS_DGAT_cat"/>
    <property type="match status" value="1"/>
</dbReference>
<comment type="pathway">
    <text evidence="1 11">Glycerolipid metabolism; triacylglycerol biosynthesis.</text>
</comment>
<dbReference type="EMBL" id="BJFL01000004">
    <property type="protein sequence ID" value="GDY29719.1"/>
    <property type="molecule type" value="Genomic_DNA"/>
</dbReference>
<dbReference type="UniPathway" id="UPA00282"/>
<dbReference type="GO" id="GO:0001666">
    <property type="term" value="P:response to hypoxia"/>
    <property type="evidence" value="ECO:0007669"/>
    <property type="project" value="TreeGrafter"/>
</dbReference>
<evidence type="ECO:0000256" key="9">
    <source>
        <dbReference type="ARBA" id="ARBA00023315"/>
    </source>
</evidence>
<comment type="pathway">
    <text evidence="2">Lipid metabolism.</text>
</comment>
<dbReference type="NCBIfam" id="TIGR02946">
    <property type="entry name" value="acyl_WS_DGAT"/>
    <property type="match status" value="1"/>
</dbReference>
<dbReference type="GO" id="GO:0051701">
    <property type="term" value="P:biological process involved in interaction with host"/>
    <property type="evidence" value="ECO:0007669"/>
    <property type="project" value="TreeGrafter"/>
</dbReference>
<keyword evidence="7 11" id="KW-0319">Glycerol metabolism</keyword>
<keyword evidence="9 11" id="KW-0012">Acyltransferase</keyword>
<dbReference type="GO" id="GO:0019432">
    <property type="term" value="P:triglyceride biosynthetic process"/>
    <property type="evidence" value="ECO:0007669"/>
    <property type="project" value="UniProtKB-UniPathway"/>
</dbReference>
<evidence type="ECO:0000256" key="6">
    <source>
        <dbReference type="ARBA" id="ARBA00022679"/>
    </source>
</evidence>
<evidence type="ECO:0000313" key="14">
    <source>
        <dbReference type="EMBL" id="GDY29719.1"/>
    </source>
</evidence>
<dbReference type="InterPro" id="IPR004255">
    <property type="entry name" value="O-acyltransferase_WSD1_N"/>
</dbReference>
<evidence type="ECO:0000256" key="5">
    <source>
        <dbReference type="ARBA" id="ARBA00022516"/>
    </source>
</evidence>
<dbReference type="SUPFAM" id="SSF52777">
    <property type="entry name" value="CoA-dependent acyltransferases"/>
    <property type="match status" value="2"/>
</dbReference>
<evidence type="ECO:0000256" key="4">
    <source>
        <dbReference type="ARBA" id="ARBA00013244"/>
    </source>
</evidence>
<evidence type="ECO:0000256" key="8">
    <source>
        <dbReference type="ARBA" id="ARBA00023098"/>
    </source>
</evidence>
<comment type="similarity">
    <text evidence="3 11">Belongs to the long-chain O-acyltransferase family.</text>
</comment>
<proteinExistence type="inferred from homology"/>
<reference evidence="15" key="1">
    <citation type="submission" date="2019-04" db="EMBL/GenBank/DDBJ databases">
        <title>Draft genome sequence of Pseudonocardiaceae bacterium SL3-2-4.</title>
        <authorList>
            <person name="Ningsih F."/>
            <person name="Yokota A."/>
            <person name="Sakai Y."/>
            <person name="Nanatani K."/>
            <person name="Yabe S."/>
            <person name="Oetari A."/>
            <person name="Sjamsuridzal W."/>
        </authorList>
    </citation>
    <scope>NUCLEOTIDE SEQUENCE [LARGE SCALE GENOMIC DNA]</scope>
    <source>
        <strain evidence="15">SL3-2-4</strain>
    </source>
</reference>
<comment type="catalytic activity">
    <reaction evidence="10 11">
        <text>an acyl-CoA + a 1,2-diacyl-sn-glycerol = a triacyl-sn-glycerol + CoA</text>
        <dbReference type="Rhea" id="RHEA:10868"/>
        <dbReference type="ChEBI" id="CHEBI:17815"/>
        <dbReference type="ChEBI" id="CHEBI:57287"/>
        <dbReference type="ChEBI" id="CHEBI:58342"/>
        <dbReference type="ChEBI" id="CHEBI:64615"/>
        <dbReference type="EC" id="2.3.1.20"/>
    </reaction>
</comment>
<name>A0A4D4J535_9PSEU</name>
<evidence type="ECO:0000256" key="11">
    <source>
        <dbReference type="RuleBase" id="RU361241"/>
    </source>
</evidence>
<evidence type="ECO:0000313" key="15">
    <source>
        <dbReference type="Proteomes" id="UP000298860"/>
    </source>
</evidence>